<dbReference type="Proteomes" id="UP000027135">
    <property type="component" value="Unassembled WGS sequence"/>
</dbReference>
<accession>A0A067RSX7</accession>
<gene>
    <name evidence="1" type="ORF">L798_14781</name>
</gene>
<keyword evidence="2" id="KW-1185">Reference proteome</keyword>
<organism evidence="1 2">
    <name type="scientific">Zootermopsis nevadensis</name>
    <name type="common">Dampwood termite</name>
    <dbReference type="NCBI Taxonomy" id="136037"/>
    <lineage>
        <taxon>Eukaryota</taxon>
        <taxon>Metazoa</taxon>
        <taxon>Ecdysozoa</taxon>
        <taxon>Arthropoda</taxon>
        <taxon>Hexapoda</taxon>
        <taxon>Insecta</taxon>
        <taxon>Pterygota</taxon>
        <taxon>Neoptera</taxon>
        <taxon>Polyneoptera</taxon>
        <taxon>Dictyoptera</taxon>
        <taxon>Blattodea</taxon>
        <taxon>Blattoidea</taxon>
        <taxon>Termitoidae</taxon>
        <taxon>Termopsidae</taxon>
        <taxon>Zootermopsis</taxon>
    </lineage>
</organism>
<protein>
    <submittedName>
        <fullName evidence="1">Uncharacterized protein</fullName>
    </submittedName>
</protein>
<dbReference type="InParanoid" id="A0A067RSX7"/>
<name>A0A067RSX7_ZOONE</name>
<evidence type="ECO:0000313" key="1">
    <source>
        <dbReference type="EMBL" id="KDR22924.1"/>
    </source>
</evidence>
<dbReference type="EMBL" id="KK852482">
    <property type="protein sequence ID" value="KDR22924.1"/>
    <property type="molecule type" value="Genomic_DNA"/>
</dbReference>
<proteinExistence type="predicted"/>
<sequence length="86" mass="9450">MCFKFRGLIWPIIDSAPMCIITDASPSRQNTCRLGFFSAIPRAIVDACPIDPTVRKSLSWPCSRATRCSNSSRESIPVVLTTTSLS</sequence>
<evidence type="ECO:0000313" key="2">
    <source>
        <dbReference type="Proteomes" id="UP000027135"/>
    </source>
</evidence>
<dbReference type="AlphaFoldDB" id="A0A067RSX7"/>
<reference evidence="1 2" key="1">
    <citation type="journal article" date="2014" name="Nat. Commun.">
        <title>Molecular traces of alternative social organization in a termite genome.</title>
        <authorList>
            <person name="Terrapon N."/>
            <person name="Li C."/>
            <person name="Robertson H.M."/>
            <person name="Ji L."/>
            <person name="Meng X."/>
            <person name="Booth W."/>
            <person name="Chen Z."/>
            <person name="Childers C.P."/>
            <person name="Glastad K.M."/>
            <person name="Gokhale K."/>
            <person name="Gowin J."/>
            <person name="Gronenberg W."/>
            <person name="Hermansen R.A."/>
            <person name="Hu H."/>
            <person name="Hunt B.G."/>
            <person name="Huylmans A.K."/>
            <person name="Khalil S.M."/>
            <person name="Mitchell R.D."/>
            <person name="Munoz-Torres M.C."/>
            <person name="Mustard J.A."/>
            <person name="Pan H."/>
            <person name="Reese J.T."/>
            <person name="Scharf M.E."/>
            <person name="Sun F."/>
            <person name="Vogel H."/>
            <person name="Xiao J."/>
            <person name="Yang W."/>
            <person name="Yang Z."/>
            <person name="Yang Z."/>
            <person name="Zhou J."/>
            <person name="Zhu J."/>
            <person name="Brent C.S."/>
            <person name="Elsik C.G."/>
            <person name="Goodisman M.A."/>
            <person name="Liberles D.A."/>
            <person name="Roe R.M."/>
            <person name="Vargo E.L."/>
            <person name="Vilcinskas A."/>
            <person name="Wang J."/>
            <person name="Bornberg-Bauer E."/>
            <person name="Korb J."/>
            <person name="Zhang G."/>
            <person name="Liebig J."/>
        </authorList>
    </citation>
    <scope>NUCLEOTIDE SEQUENCE [LARGE SCALE GENOMIC DNA]</scope>
    <source>
        <tissue evidence="1">Whole organism</tissue>
    </source>
</reference>